<evidence type="ECO:0000313" key="3">
    <source>
        <dbReference type="EMBL" id="KKN13823.1"/>
    </source>
</evidence>
<organism evidence="3">
    <name type="scientific">marine sediment metagenome</name>
    <dbReference type="NCBI Taxonomy" id="412755"/>
    <lineage>
        <taxon>unclassified sequences</taxon>
        <taxon>metagenomes</taxon>
        <taxon>ecological metagenomes</taxon>
    </lineage>
</organism>
<feature type="domain" description="Rhodanese" evidence="2">
    <location>
        <begin position="70"/>
        <end position="154"/>
    </location>
</feature>
<keyword evidence="1" id="KW-0472">Membrane</keyword>
<dbReference type="PROSITE" id="PS50206">
    <property type="entry name" value="RHODANESE_3"/>
    <property type="match status" value="1"/>
</dbReference>
<keyword evidence="1" id="KW-1133">Transmembrane helix</keyword>
<sequence length="180" mass="20163">MNKGGLKWITVAGLVATAVAATLIILPAVRSSKLTDEQRRQRIEDLYAEYRASFPDVPEMTVDQLLAAQKTGQVVLVDVRGADEQDVSMIPGAIPARRFEEEGERYEEKQIVVYCTIGYRSGLYAKKLDEQGYRAVNLEGGILAWVHAGQMIVNHNGQTNRVCVYGRKRNLLPHEYQAAW</sequence>
<dbReference type="InterPro" id="IPR001763">
    <property type="entry name" value="Rhodanese-like_dom"/>
</dbReference>
<dbReference type="PANTHER" id="PTHR43031">
    <property type="entry name" value="FAD-DEPENDENT OXIDOREDUCTASE"/>
    <property type="match status" value="1"/>
</dbReference>
<evidence type="ECO:0000256" key="1">
    <source>
        <dbReference type="SAM" id="Phobius"/>
    </source>
</evidence>
<dbReference type="InterPro" id="IPR036873">
    <property type="entry name" value="Rhodanese-like_dom_sf"/>
</dbReference>
<comment type="caution">
    <text evidence="3">The sequence shown here is derived from an EMBL/GenBank/DDBJ whole genome shotgun (WGS) entry which is preliminary data.</text>
</comment>
<dbReference type="AlphaFoldDB" id="A0A0F9R8T7"/>
<keyword evidence="1" id="KW-0812">Transmembrane</keyword>
<dbReference type="Pfam" id="PF00581">
    <property type="entry name" value="Rhodanese"/>
    <property type="match status" value="1"/>
</dbReference>
<accession>A0A0F9R8T7</accession>
<dbReference type="EMBL" id="LAZR01003881">
    <property type="protein sequence ID" value="KKN13823.1"/>
    <property type="molecule type" value="Genomic_DNA"/>
</dbReference>
<dbReference type="CDD" id="cd00158">
    <property type="entry name" value="RHOD"/>
    <property type="match status" value="1"/>
</dbReference>
<name>A0A0F9R8T7_9ZZZZ</name>
<feature type="transmembrane region" description="Helical" evidence="1">
    <location>
        <begin position="6"/>
        <end position="29"/>
    </location>
</feature>
<dbReference type="PANTHER" id="PTHR43031:SF16">
    <property type="entry name" value="OXIDOREDUCTASE"/>
    <property type="match status" value="1"/>
</dbReference>
<dbReference type="InterPro" id="IPR050229">
    <property type="entry name" value="GlpE_sulfurtransferase"/>
</dbReference>
<gene>
    <name evidence="3" type="ORF">LCGC14_1002450</name>
</gene>
<proteinExistence type="predicted"/>
<reference evidence="3" key="1">
    <citation type="journal article" date="2015" name="Nature">
        <title>Complex archaea that bridge the gap between prokaryotes and eukaryotes.</title>
        <authorList>
            <person name="Spang A."/>
            <person name="Saw J.H."/>
            <person name="Jorgensen S.L."/>
            <person name="Zaremba-Niedzwiedzka K."/>
            <person name="Martijn J."/>
            <person name="Lind A.E."/>
            <person name="van Eijk R."/>
            <person name="Schleper C."/>
            <person name="Guy L."/>
            <person name="Ettema T.J."/>
        </authorList>
    </citation>
    <scope>NUCLEOTIDE SEQUENCE</scope>
</reference>
<evidence type="ECO:0000259" key="2">
    <source>
        <dbReference type="PROSITE" id="PS50206"/>
    </source>
</evidence>
<dbReference type="Gene3D" id="3.40.250.10">
    <property type="entry name" value="Rhodanese-like domain"/>
    <property type="match status" value="1"/>
</dbReference>
<protein>
    <recommendedName>
        <fullName evidence="2">Rhodanese domain-containing protein</fullName>
    </recommendedName>
</protein>
<dbReference type="SMART" id="SM00450">
    <property type="entry name" value="RHOD"/>
    <property type="match status" value="1"/>
</dbReference>
<dbReference type="SUPFAM" id="SSF52821">
    <property type="entry name" value="Rhodanese/Cell cycle control phosphatase"/>
    <property type="match status" value="1"/>
</dbReference>